<reference evidence="3 4" key="1">
    <citation type="journal article" date="2009" name="Stand. Genomic Sci.">
        <title>Complete genome sequence of Dyadobacter fermentans type strain (NS114).</title>
        <authorList>
            <person name="Lang E."/>
            <person name="Lapidus A."/>
            <person name="Chertkov O."/>
            <person name="Brettin T."/>
            <person name="Detter J.C."/>
            <person name="Han C."/>
            <person name="Copeland A."/>
            <person name="Glavina Del Rio T."/>
            <person name="Nolan M."/>
            <person name="Chen F."/>
            <person name="Lucas S."/>
            <person name="Tice H."/>
            <person name="Cheng J.F."/>
            <person name="Land M."/>
            <person name="Hauser L."/>
            <person name="Chang Y.J."/>
            <person name="Jeffries C.D."/>
            <person name="Kopitz M."/>
            <person name="Bruce D."/>
            <person name="Goodwin L."/>
            <person name="Pitluck S."/>
            <person name="Ovchinnikova G."/>
            <person name="Pati A."/>
            <person name="Ivanova N."/>
            <person name="Mavrommatis K."/>
            <person name="Chen A."/>
            <person name="Palaniappan K."/>
            <person name="Chain P."/>
            <person name="Bristow J."/>
            <person name="Eisen J.A."/>
            <person name="Markowitz V."/>
            <person name="Hugenholtz P."/>
            <person name="Goker M."/>
            <person name="Rohde M."/>
            <person name="Kyrpides N.C."/>
            <person name="Klenk H.P."/>
        </authorList>
    </citation>
    <scope>NUCLEOTIDE SEQUENCE [LARGE SCALE GENOMIC DNA]</scope>
    <source>
        <strain evidence="4">ATCC 700827 / DSM 18053 / CIP 107007 / KCTC 52180 / NS114</strain>
    </source>
</reference>
<dbReference type="EMBL" id="CP001619">
    <property type="protein sequence ID" value="ACT92998.1"/>
    <property type="molecule type" value="Genomic_DNA"/>
</dbReference>
<proteinExistence type="predicted"/>
<dbReference type="AlphaFoldDB" id="C6VTQ5"/>
<evidence type="ECO:0000256" key="1">
    <source>
        <dbReference type="SAM" id="SignalP"/>
    </source>
</evidence>
<keyword evidence="1" id="KW-0732">Signal</keyword>
<protein>
    <recommendedName>
        <fullName evidence="2">Secretion system C-terminal sorting domain-containing protein</fullName>
    </recommendedName>
</protein>
<feature type="chain" id="PRO_5002970673" description="Secretion system C-terminal sorting domain-containing protein" evidence="1">
    <location>
        <begin position="26"/>
        <end position="341"/>
    </location>
</feature>
<dbReference type="Proteomes" id="UP000002011">
    <property type="component" value="Chromosome"/>
</dbReference>
<dbReference type="eggNOG" id="COG4886">
    <property type="taxonomic scope" value="Bacteria"/>
</dbReference>
<keyword evidence="4" id="KW-1185">Reference proteome</keyword>
<dbReference type="KEGG" id="dfe:Dfer_1757"/>
<dbReference type="STRING" id="471854.Dfer_1757"/>
<evidence type="ECO:0000259" key="2">
    <source>
        <dbReference type="Pfam" id="PF18962"/>
    </source>
</evidence>
<evidence type="ECO:0000313" key="4">
    <source>
        <dbReference type="Proteomes" id="UP000002011"/>
    </source>
</evidence>
<dbReference type="OrthoDB" id="976481at2"/>
<organism evidence="3 4">
    <name type="scientific">Dyadobacter fermentans (strain ATCC 700827 / DSM 18053 / CIP 107007 / KCTC 52180 / NS114)</name>
    <dbReference type="NCBI Taxonomy" id="471854"/>
    <lineage>
        <taxon>Bacteria</taxon>
        <taxon>Pseudomonadati</taxon>
        <taxon>Bacteroidota</taxon>
        <taxon>Cytophagia</taxon>
        <taxon>Cytophagales</taxon>
        <taxon>Spirosomataceae</taxon>
        <taxon>Dyadobacter</taxon>
    </lineage>
</organism>
<dbReference type="InterPro" id="IPR026444">
    <property type="entry name" value="Secre_tail"/>
</dbReference>
<feature type="signal peptide" evidence="1">
    <location>
        <begin position="1"/>
        <end position="25"/>
    </location>
</feature>
<gene>
    <name evidence="3" type="ordered locus">Dfer_1757</name>
</gene>
<evidence type="ECO:0000313" key="3">
    <source>
        <dbReference type="EMBL" id="ACT92998.1"/>
    </source>
</evidence>
<accession>C6VTQ5</accession>
<name>C6VTQ5_DYAFD</name>
<dbReference type="NCBIfam" id="TIGR04183">
    <property type="entry name" value="Por_Secre_tail"/>
    <property type="match status" value="1"/>
</dbReference>
<dbReference type="Pfam" id="PF18962">
    <property type="entry name" value="Por_Secre_tail"/>
    <property type="match status" value="1"/>
</dbReference>
<dbReference type="RefSeq" id="WP_015811252.1">
    <property type="nucleotide sequence ID" value="NC_013037.1"/>
</dbReference>
<dbReference type="HOGENOM" id="CLU_813129_0_0_10"/>
<feature type="domain" description="Secretion system C-terminal sorting" evidence="2">
    <location>
        <begin position="267"/>
        <end position="336"/>
    </location>
</feature>
<sequence length="341" mass="36769">MKIRHTIALLLCIGALATGGNNARAQSVTAGAVSFTPESFEGYPESGTFKASFTKTSGTIPGGTAQIVFTMVPEVPWNGDEITIPPGWVRAVSSTATNIRFVLVDDWTDASGQTQQWSIPVTTALGRDETWPAATSQIQQLDGDWTVATPLARVAVTVGDVAMPVTLTTFTAAKEGSTTLLKWTTTEETNSERFDIEHSLNGKNWIVIGSVKSKGESTVLQRYSFVHPEPVNGENLYRLKMIDNDGSFAYSKIQQVTFNGLPEQNIVFPNPASGRIELGVKDLAQVKSVRIYDLAGRAMYSATGKAISKIIDIRSLSSGAYVVELVYKTGKAKTVKVAIVQ</sequence>